<proteinExistence type="predicted"/>
<gene>
    <name evidence="1" type="ORF">MRB53_030406</name>
</gene>
<keyword evidence="2" id="KW-1185">Reference proteome</keyword>
<sequence>MGQLANSISARDKGTFPSQPESNPKGQVIHDPKGKGLEQVKSIVTLRSGTQVNSKVELPRETEEPGVNAEPMLEPEPFKEDQVNAEPSPSEPIPRTYVSKAPYPQRLCPAKSNVQLDKMLEVSKQVRINIPLLDAIQDSGL</sequence>
<protein>
    <submittedName>
        <fullName evidence="1">Uncharacterized protein</fullName>
    </submittedName>
</protein>
<accession>A0ACC2KLH9</accession>
<evidence type="ECO:0000313" key="1">
    <source>
        <dbReference type="EMBL" id="KAJ8621877.1"/>
    </source>
</evidence>
<evidence type="ECO:0000313" key="2">
    <source>
        <dbReference type="Proteomes" id="UP001234297"/>
    </source>
</evidence>
<dbReference type="Proteomes" id="UP001234297">
    <property type="component" value="Chromosome 10"/>
</dbReference>
<reference evidence="1 2" key="1">
    <citation type="journal article" date="2022" name="Hortic Res">
        <title>A haplotype resolved chromosomal level avocado genome allows analysis of novel avocado genes.</title>
        <authorList>
            <person name="Nath O."/>
            <person name="Fletcher S.J."/>
            <person name="Hayward A."/>
            <person name="Shaw L.M."/>
            <person name="Masouleh A.K."/>
            <person name="Furtado A."/>
            <person name="Henry R.J."/>
            <person name="Mitter N."/>
        </authorList>
    </citation>
    <scope>NUCLEOTIDE SEQUENCE [LARGE SCALE GENOMIC DNA]</scope>
    <source>
        <strain evidence="2">cv. Hass</strain>
    </source>
</reference>
<dbReference type="EMBL" id="CM056818">
    <property type="protein sequence ID" value="KAJ8621877.1"/>
    <property type="molecule type" value="Genomic_DNA"/>
</dbReference>
<name>A0ACC2KLH9_PERAE</name>
<comment type="caution">
    <text evidence="1">The sequence shown here is derived from an EMBL/GenBank/DDBJ whole genome shotgun (WGS) entry which is preliminary data.</text>
</comment>
<organism evidence="1 2">
    <name type="scientific">Persea americana</name>
    <name type="common">Avocado</name>
    <dbReference type="NCBI Taxonomy" id="3435"/>
    <lineage>
        <taxon>Eukaryota</taxon>
        <taxon>Viridiplantae</taxon>
        <taxon>Streptophyta</taxon>
        <taxon>Embryophyta</taxon>
        <taxon>Tracheophyta</taxon>
        <taxon>Spermatophyta</taxon>
        <taxon>Magnoliopsida</taxon>
        <taxon>Magnoliidae</taxon>
        <taxon>Laurales</taxon>
        <taxon>Lauraceae</taxon>
        <taxon>Persea</taxon>
    </lineage>
</organism>